<evidence type="ECO:0000256" key="8">
    <source>
        <dbReference type="ARBA" id="ARBA00022843"/>
    </source>
</evidence>
<dbReference type="SUPFAM" id="SSF74788">
    <property type="entry name" value="Cullin repeat-like"/>
    <property type="match status" value="1"/>
</dbReference>
<dbReference type="FunFam" id="1.20.1310.10:FF:000019">
    <property type="entry name" value="Cullin 1"/>
    <property type="match status" value="1"/>
</dbReference>
<evidence type="ECO:0000256" key="9">
    <source>
        <dbReference type="ARBA" id="ARBA00069612"/>
    </source>
</evidence>
<dbReference type="GO" id="GO:0045879">
    <property type="term" value="P:negative regulation of smoothened signaling pathway"/>
    <property type="evidence" value="ECO:0007669"/>
    <property type="project" value="EnsemblMetazoa"/>
</dbReference>
<reference evidence="14 15" key="1">
    <citation type="journal article" date="2007" name="Nature">
        <title>Evolution of genes and genomes on the Drosophila phylogeny.</title>
        <authorList>
            <consortium name="Drosophila 12 Genomes Consortium"/>
            <person name="Clark A.G."/>
            <person name="Eisen M.B."/>
            <person name="Smith D.R."/>
            <person name="Bergman C.M."/>
            <person name="Oliver B."/>
            <person name="Markow T.A."/>
            <person name="Kaufman T.C."/>
            <person name="Kellis M."/>
            <person name="Gelbart W."/>
            <person name="Iyer V.N."/>
            <person name="Pollard D.A."/>
            <person name="Sackton T.B."/>
            <person name="Larracuente A.M."/>
            <person name="Singh N.D."/>
            <person name="Abad J.P."/>
            <person name="Abt D.N."/>
            <person name="Adryan B."/>
            <person name="Aguade M."/>
            <person name="Akashi H."/>
            <person name="Anderson W.W."/>
            <person name="Aquadro C.F."/>
            <person name="Ardell D.H."/>
            <person name="Arguello R."/>
            <person name="Artieri C.G."/>
            <person name="Barbash D.A."/>
            <person name="Barker D."/>
            <person name="Barsanti P."/>
            <person name="Batterham P."/>
            <person name="Batzoglou S."/>
            <person name="Begun D."/>
            <person name="Bhutkar A."/>
            <person name="Blanco E."/>
            <person name="Bosak S.A."/>
            <person name="Bradley R.K."/>
            <person name="Brand A.D."/>
            <person name="Brent M.R."/>
            <person name="Brooks A.N."/>
            <person name="Brown R.H."/>
            <person name="Butlin R.K."/>
            <person name="Caggese C."/>
            <person name="Calvi B.R."/>
            <person name="Bernardo de Carvalho A."/>
            <person name="Caspi A."/>
            <person name="Castrezana S."/>
            <person name="Celniker S.E."/>
            <person name="Chang J.L."/>
            <person name="Chapple C."/>
            <person name="Chatterji S."/>
            <person name="Chinwalla A."/>
            <person name="Civetta A."/>
            <person name="Clifton S.W."/>
            <person name="Comeron J.M."/>
            <person name="Costello J.C."/>
            <person name="Coyne J.A."/>
            <person name="Daub J."/>
            <person name="David R.G."/>
            <person name="Delcher A.L."/>
            <person name="Delehaunty K."/>
            <person name="Do C.B."/>
            <person name="Ebling H."/>
            <person name="Edwards K."/>
            <person name="Eickbush T."/>
            <person name="Evans J.D."/>
            <person name="Filipski A."/>
            <person name="Findeiss S."/>
            <person name="Freyhult E."/>
            <person name="Fulton L."/>
            <person name="Fulton R."/>
            <person name="Garcia A.C."/>
            <person name="Gardiner A."/>
            <person name="Garfield D.A."/>
            <person name="Garvin B.E."/>
            <person name="Gibson G."/>
            <person name="Gilbert D."/>
            <person name="Gnerre S."/>
            <person name="Godfrey J."/>
            <person name="Good R."/>
            <person name="Gotea V."/>
            <person name="Gravely B."/>
            <person name="Greenberg A.J."/>
            <person name="Griffiths-Jones S."/>
            <person name="Gross S."/>
            <person name="Guigo R."/>
            <person name="Gustafson E.A."/>
            <person name="Haerty W."/>
            <person name="Hahn M.W."/>
            <person name="Halligan D.L."/>
            <person name="Halpern A.L."/>
            <person name="Halter G.M."/>
            <person name="Han M.V."/>
            <person name="Heger A."/>
            <person name="Hillier L."/>
            <person name="Hinrichs A.S."/>
            <person name="Holmes I."/>
            <person name="Hoskins R.A."/>
            <person name="Hubisz M.J."/>
            <person name="Hultmark D."/>
            <person name="Huntley M.A."/>
            <person name="Jaffe D.B."/>
            <person name="Jagadeeshan S."/>
            <person name="Jeck W.R."/>
            <person name="Johnson J."/>
            <person name="Jones C.D."/>
            <person name="Jordan W.C."/>
            <person name="Karpen G.H."/>
            <person name="Kataoka E."/>
            <person name="Keightley P.D."/>
            <person name="Kheradpour P."/>
            <person name="Kirkness E.F."/>
            <person name="Koerich L.B."/>
            <person name="Kristiansen K."/>
            <person name="Kudrna D."/>
            <person name="Kulathinal R.J."/>
            <person name="Kumar S."/>
            <person name="Kwok R."/>
            <person name="Lander E."/>
            <person name="Langley C.H."/>
            <person name="Lapoint R."/>
            <person name="Lazzaro B.P."/>
            <person name="Lee S.J."/>
            <person name="Levesque L."/>
            <person name="Li R."/>
            <person name="Lin C.F."/>
            <person name="Lin M.F."/>
            <person name="Lindblad-Toh K."/>
            <person name="Llopart A."/>
            <person name="Long M."/>
            <person name="Low L."/>
            <person name="Lozovsky E."/>
            <person name="Lu J."/>
            <person name="Luo M."/>
            <person name="Machado C.A."/>
            <person name="Makalowski W."/>
            <person name="Marzo M."/>
            <person name="Matsuda M."/>
            <person name="Matzkin L."/>
            <person name="McAllister B."/>
            <person name="McBride C.S."/>
            <person name="McKernan B."/>
            <person name="McKernan K."/>
            <person name="Mendez-Lago M."/>
            <person name="Minx P."/>
            <person name="Mollenhauer M.U."/>
            <person name="Montooth K."/>
            <person name="Mount S.M."/>
            <person name="Mu X."/>
            <person name="Myers E."/>
            <person name="Negre B."/>
            <person name="Newfeld S."/>
            <person name="Nielsen R."/>
            <person name="Noor M.A."/>
            <person name="O'Grady P."/>
            <person name="Pachter L."/>
            <person name="Papaceit M."/>
            <person name="Parisi M.J."/>
            <person name="Parisi M."/>
            <person name="Parts L."/>
            <person name="Pedersen J.S."/>
            <person name="Pesole G."/>
            <person name="Phillippy A.M."/>
            <person name="Ponting C.P."/>
            <person name="Pop M."/>
            <person name="Porcelli D."/>
            <person name="Powell J.R."/>
            <person name="Prohaska S."/>
            <person name="Pruitt K."/>
            <person name="Puig M."/>
            <person name="Quesneville H."/>
            <person name="Ram K.R."/>
            <person name="Rand D."/>
            <person name="Rasmussen M.D."/>
            <person name="Reed L.K."/>
            <person name="Reenan R."/>
            <person name="Reily A."/>
            <person name="Remington K.A."/>
            <person name="Rieger T.T."/>
            <person name="Ritchie M.G."/>
            <person name="Robin C."/>
            <person name="Rogers Y.H."/>
            <person name="Rohde C."/>
            <person name="Rozas J."/>
            <person name="Rubenfield M.J."/>
            <person name="Ruiz A."/>
            <person name="Russo S."/>
            <person name="Salzberg S.L."/>
            <person name="Sanchez-Gracia A."/>
            <person name="Saranga D.J."/>
            <person name="Sato H."/>
            <person name="Schaeffer S.W."/>
            <person name="Schatz M.C."/>
            <person name="Schlenke T."/>
            <person name="Schwartz R."/>
            <person name="Segarra C."/>
            <person name="Singh R.S."/>
            <person name="Sirot L."/>
            <person name="Sirota M."/>
            <person name="Sisneros N.B."/>
            <person name="Smith C.D."/>
            <person name="Smith T.F."/>
            <person name="Spieth J."/>
            <person name="Stage D.E."/>
            <person name="Stark A."/>
            <person name="Stephan W."/>
            <person name="Strausberg R.L."/>
            <person name="Strempel S."/>
            <person name="Sturgill D."/>
            <person name="Sutton G."/>
            <person name="Sutton G.G."/>
            <person name="Tao W."/>
            <person name="Teichmann S."/>
            <person name="Tobari Y.N."/>
            <person name="Tomimura Y."/>
            <person name="Tsolas J.M."/>
            <person name="Valente V.L."/>
            <person name="Venter E."/>
            <person name="Venter J.C."/>
            <person name="Vicario S."/>
            <person name="Vieira F.G."/>
            <person name="Vilella A.J."/>
            <person name="Villasante A."/>
            <person name="Walenz B."/>
            <person name="Wang J."/>
            <person name="Wasserman M."/>
            <person name="Watts T."/>
            <person name="Wilson D."/>
            <person name="Wilson R.K."/>
            <person name="Wing R.A."/>
            <person name="Wolfner M.F."/>
            <person name="Wong A."/>
            <person name="Wong G.K."/>
            <person name="Wu C.I."/>
            <person name="Wu G."/>
            <person name="Yamamoto D."/>
            <person name="Yang H.P."/>
            <person name="Yang S.P."/>
            <person name="Yorke J.A."/>
            <person name="Yoshida K."/>
            <person name="Zdobnov E."/>
            <person name="Zhang P."/>
            <person name="Zhang Y."/>
            <person name="Zimin A.V."/>
            <person name="Baldwin J."/>
            <person name="Abdouelleil A."/>
            <person name="Abdulkadir J."/>
            <person name="Abebe A."/>
            <person name="Abera B."/>
            <person name="Abreu J."/>
            <person name="Acer S.C."/>
            <person name="Aftuck L."/>
            <person name="Alexander A."/>
            <person name="An P."/>
            <person name="Anderson E."/>
            <person name="Anderson S."/>
            <person name="Arachi H."/>
            <person name="Azer M."/>
            <person name="Bachantsang P."/>
            <person name="Barry A."/>
            <person name="Bayul T."/>
            <person name="Berlin A."/>
            <person name="Bessette D."/>
            <person name="Bloom T."/>
            <person name="Blye J."/>
            <person name="Boguslavskiy L."/>
            <person name="Bonnet C."/>
            <person name="Boukhgalter B."/>
            <person name="Bourzgui I."/>
            <person name="Brown A."/>
            <person name="Cahill P."/>
            <person name="Channer S."/>
            <person name="Cheshatsang Y."/>
            <person name="Chuda L."/>
            <person name="Citroen M."/>
            <person name="Collymore A."/>
            <person name="Cooke P."/>
            <person name="Costello M."/>
            <person name="D'Aco K."/>
            <person name="Daza R."/>
            <person name="De Haan G."/>
            <person name="DeGray S."/>
            <person name="DeMaso C."/>
            <person name="Dhargay N."/>
            <person name="Dooley K."/>
            <person name="Dooley E."/>
            <person name="Doricent M."/>
            <person name="Dorje P."/>
            <person name="Dorjee K."/>
            <person name="Dupes A."/>
            <person name="Elong R."/>
            <person name="Falk J."/>
            <person name="Farina A."/>
            <person name="Faro S."/>
            <person name="Ferguson D."/>
            <person name="Fisher S."/>
            <person name="Foley C.D."/>
            <person name="Franke A."/>
            <person name="Friedrich D."/>
            <person name="Gadbois L."/>
            <person name="Gearin G."/>
            <person name="Gearin C.R."/>
            <person name="Giannoukos G."/>
            <person name="Goode T."/>
            <person name="Graham J."/>
            <person name="Grandbois E."/>
            <person name="Grewal S."/>
            <person name="Gyaltsen K."/>
            <person name="Hafez N."/>
            <person name="Hagos B."/>
            <person name="Hall J."/>
            <person name="Henson C."/>
            <person name="Hollinger A."/>
            <person name="Honan T."/>
            <person name="Huard M.D."/>
            <person name="Hughes L."/>
            <person name="Hurhula B."/>
            <person name="Husby M.E."/>
            <person name="Kamat A."/>
            <person name="Kanga B."/>
            <person name="Kashin S."/>
            <person name="Khazanovich D."/>
            <person name="Kisner P."/>
            <person name="Lance K."/>
            <person name="Lara M."/>
            <person name="Lee W."/>
            <person name="Lennon N."/>
            <person name="Letendre F."/>
            <person name="LeVine R."/>
            <person name="Lipovsky A."/>
            <person name="Liu X."/>
            <person name="Liu J."/>
            <person name="Liu S."/>
            <person name="Lokyitsang T."/>
            <person name="Lokyitsang Y."/>
            <person name="Lubonja R."/>
            <person name="Lui A."/>
            <person name="MacDonald P."/>
            <person name="Magnisalis V."/>
            <person name="Maru K."/>
            <person name="Matthews C."/>
            <person name="McCusker W."/>
            <person name="McDonough S."/>
            <person name="Mehta T."/>
            <person name="Meldrim J."/>
            <person name="Meneus L."/>
            <person name="Mihai O."/>
            <person name="Mihalev A."/>
            <person name="Mihova T."/>
            <person name="Mittelman R."/>
            <person name="Mlenga V."/>
            <person name="Montmayeur A."/>
            <person name="Mulrain L."/>
            <person name="Navidi A."/>
            <person name="Naylor J."/>
            <person name="Negash T."/>
            <person name="Nguyen T."/>
            <person name="Nguyen N."/>
            <person name="Nicol R."/>
            <person name="Norbu C."/>
            <person name="Norbu N."/>
            <person name="Novod N."/>
            <person name="O'Neill B."/>
            <person name="Osman S."/>
            <person name="Markiewicz E."/>
            <person name="Oyono O.L."/>
            <person name="Patti C."/>
            <person name="Phunkhang P."/>
            <person name="Pierre F."/>
            <person name="Priest M."/>
            <person name="Raghuraman S."/>
            <person name="Rege F."/>
            <person name="Reyes R."/>
            <person name="Rise C."/>
            <person name="Rogov P."/>
            <person name="Ross K."/>
            <person name="Ryan E."/>
            <person name="Settipalli S."/>
            <person name="Shea T."/>
            <person name="Sherpa N."/>
            <person name="Shi L."/>
            <person name="Shih D."/>
            <person name="Sparrow T."/>
            <person name="Spaulding J."/>
            <person name="Stalker J."/>
            <person name="Stange-Thomann N."/>
            <person name="Stavropoulos S."/>
            <person name="Stone C."/>
            <person name="Strader C."/>
            <person name="Tesfaye S."/>
            <person name="Thomson T."/>
            <person name="Thoulutsang Y."/>
            <person name="Thoulutsang D."/>
            <person name="Topham K."/>
            <person name="Topping I."/>
            <person name="Tsamla T."/>
            <person name="Vassiliev H."/>
            <person name="Vo A."/>
            <person name="Wangchuk T."/>
            <person name="Wangdi T."/>
            <person name="Weiand M."/>
            <person name="Wilkinson J."/>
            <person name="Wilson A."/>
            <person name="Yadav S."/>
            <person name="Young G."/>
            <person name="Yu Q."/>
            <person name="Zembek L."/>
            <person name="Zhong D."/>
            <person name="Zimmer A."/>
            <person name="Zwirko Z."/>
            <person name="Jaffe D.B."/>
            <person name="Alvarez P."/>
            <person name="Brockman W."/>
            <person name="Butler J."/>
            <person name="Chin C."/>
            <person name="Gnerre S."/>
            <person name="Grabherr M."/>
            <person name="Kleber M."/>
            <person name="Mauceli E."/>
            <person name="MacCallum I."/>
        </authorList>
    </citation>
    <scope>NUCLEOTIDE SEQUENCE [LARGE SCALE GENOMIC DNA]</scope>
    <source>
        <strain evidence="15">MSH-3 / Tucson 14011-0111.49</strain>
    </source>
</reference>
<evidence type="ECO:0000256" key="7">
    <source>
        <dbReference type="ARBA" id="ARBA00022786"/>
    </source>
</evidence>
<dbReference type="InterPro" id="IPR019559">
    <property type="entry name" value="Cullin_neddylation_domain"/>
</dbReference>
<keyword evidence="4" id="KW-0488">Methylation</keyword>
<dbReference type="PANTHER" id="PTHR11932">
    <property type="entry name" value="CULLIN"/>
    <property type="match status" value="1"/>
</dbReference>
<dbReference type="GO" id="GO:0006915">
    <property type="term" value="P:apoptotic process"/>
    <property type="evidence" value="ECO:0007669"/>
    <property type="project" value="UniProtKB-ARBA"/>
</dbReference>
<keyword evidence="7" id="KW-0833">Ubl conjugation pathway</keyword>
<comment type="pathway">
    <text evidence="2">Protein modification; protein ubiquitination.</text>
</comment>
<dbReference type="GO" id="GO:0061060">
    <property type="term" value="P:negative regulation of peptidoglycan recognition protein signaling pathway"/>
    <property type="evidence" value="ECO:0007669"/>
    <property type="project" value="EnsemblMetazoa"/>
</dbReference>
<dbReference type="FunFam" id="1.20.1310.10:FF:000007">
    <property type="entry name" value="Cullin 1"/>
    <property type="match status" value="1"/>
</dbReference>
<dbReference type="PhylomeDB" id="B4GD46"/>
<dbReference type="OrthoDB" id="27073at2759"/>
<dbReference type="GO" id="GO:0090090">
    <property type="term" value="P:negative regulation of canonical Wnt signaling pathway"/>
    <property type="evidence" value="ECO:0007669"/>
    <property type="project" value="EnsemblMetazoa"/>
</dbReference>
<dbReference type="FunFam" id="1.20.1310.10:FF:000029">
    <property type="entry name" value="Cullin homolog 1"/>
    <property type="match status" value="1"/>
</dbReference>
<accession>B4GD46</accession>
<dbReference type="FunFam" id="1.20.1310.10:FF:000011">
    <property type="entry name" value="Cullin 1"/>
    <property type="match status" value="1"/>
</dbReference>
<evidence type="ECO:0000313" key="14">
    <source>
        <dbReference type="EMBL" id="EDW32541.1"/>
    </source>
</evidence>
<dbReference type="GO" id="GO:0032436">
    <property type="term" value="P:positive regulation of proteasomal ubiquitin-dependent protein catabolic process"/>
    <property type="evidence" value="ECO:0007669"/>
    <property type="project" value="EnsemblMetazoa"/>
</dbReference>
<dbReference type="InterPro" id="IPR016159">
    <property type="entry name" value="Cullin_repeat-like_dom_sf"/>
</dbReference>
<dbReference type="STRING" id="7234.B4GD46"/>
<evidence type="ECO:0000256" key="12">
    <source>
        <dbReference type="SAM" id="Coils"/>
    </source>
</evidence>
<sequence>MSRSGAQTTQKPVNLDDIWSELDEGIRQVYEQEKSLTRTQYMRFYTHVYDYCTSVNAAPSGRSNGKTGGAQLVGKKLYDRLEQFLKTYLTELLAKFRAISGEEVLLSRYTKQWNAYQFSSIVLDGICNYLNRNWVKRECEEGQKGIYKIYRLALVAWKGHLFQVLNEPVTKAVLKSIEEERQGKLINRSLVRDVIESYVELSFNEDDSDTNQQKLSVYKDNFESKFIADTAAFYEKESDAFLSNNTVTEYLKHVENRLEEEKQRVRGLNSKNGLSYLHDTTAETLKSTCEQVLIEKHLKIFHTEFQNLLNADRNDDLKRMYSLVALSPKNLADLKTILEQHILHQGTEAIVKCCTTDALNDPKTYVQTILDVHKKYNALVLTAFNNDNGFVAALDKACGKFINSNVVTAANTASKSPELLAKYCDILLKKSSKNPEDKELEDNLNQVMVVFKYIEDKDVFQKYYSKMLAKRLVNHTSASDDAEAMMISKLKQTCGYEYTVKLQRMFQDIGVSKDLNSNFKEHLLTNNVVSEIDFGIEVLSSGSWPFQLSNNFLLPSELERSVRQFNEFYAARHSGRKLNWLYQMCKGELIMNVNRNNTSTVYTLQASTFQMSVLLQFNDQLSFTVQQLLENTQTQLESLIQVLQILLKAKVLTSTDNENSLTPESTVELFLDYKNKKRRININQPLKTELKVEQETVHKHIEEDRKLLIQAAIVRIMKMRKRLNHTNLISEVLNQLSTRFKPKVPVIKKCIDILIEKEYLERMEGHKDTYSYLA</sequence>
<name>B4GD46_DROPE</name>
<dbReference type="OMA" id="IREWDRY"/>
<evidence type="ECO:0000259" key="13">
    <source>
        <dbReference type="PROSITE" id="PS50069"/>
    </source>
</evidence>
<keyword evidence="12" id="KW-0175">Coiled coil</keyword>
<dbReference type="SUPFAM" id="SSF75632">
    <property type="entry name" value="Cullin homology domain"/>
    <property type="match status" value="1"/>
</dbReference>
<dbReference type="SMART" id="SM00182">
    <property type="entry name" value="CULLIN"/>
    <property type="match status" value="1"/>
</dbReference>
<dbReference type="Proteomes" id="UP000008744">
    <property type="component" value="Unassembled WGS sequence"/>
</dbReference>
<dbReference type="Pfam" id="PF00888">
    <property type="entry name" value="Cullin"/>
    <property type="match status" value="1"/>
</dbReference>
<dbReference type="InterPro" id="IPR036317">
    <property type="entry name" value="Cullin_homology_sf"/>
</dbReference>
<dbReference type="HOGENOM" id="CLU_004747_6_1_1"/>
<protein>
    <recommendedName>
        <fullName evidence="9">Cullin-1</fullName>
    </recommendedName>
</protein>
<dbReference type="GO" id="GO:0031398">
    <property type="term" value="P:positive regulation of protein ubiquitination"/>
    <property type="evidence" value="ECO:0007669"/>
    <property type="project" value="EnsemblMetazoa"/>
</dbReference>
<evidence type="ECO:0000256" key="3">
    <source>
        <dbReference type="ARBA" id="ARBA00006019"/>
    </source>
</evidence>
<dbReference type="GO" id="GO:0002785">
    <property type="term" value="P:negative regulation of antimicrobial peptide production"/>
    <property type="evidence" value="ECO:0007669"/>
    <property type="project" value="EnsemblMetazoa"/>
</dbReference>
<dbReference type="EMBL" id="CH479181">
    <property type="protein sequence ID" value="EDW32541.1"/>
    <property type="molecule type" value="Genomic_DNA"/>
</dbReference>
<dbReference type="GO" id="GO:0005737">
    <property type="term" value="C:cytoplasm"/>
    <property type="evidence" value="ECO:0007669"/>
    <property type="project" value="UniProtKB-SubCell"/>
</dbReference>
<comment type="subcellular location">
    <subcellularLocation>
        <location evidence="1">Cytoplasm</location>
    </subcellularLocation>
</comment>
<dbReference type="GO" id="GO:0043066">
    <property type="term" value="P:negative regulation of apoptotic process"/>
    <property type="evidence" value="ECO:0007669"/>
    <property type="project" value="EnsemblMetazoa"/>
</dbReference>
<dbReference type="InterPro" id="IPR016158">
    <property type="entry name" value="Cullin_homology"/>
</dbReference>
<dbReference type="GO" id="GO:0019005">
    <property type="term" value="C:SCF ubiquitin ligase complex"/>
    <property type="evidence" value="ECO:0007669"/>
    <property type="project" value="EnsemblMetazoa"/>
</dbReference>
<evidence type="ECO:0000256" key="1">
    <source>
        <dbReference type="ARBA" id="ARBA00004496"/>
    </source>
</evidence>
<dbReference type="SUPFAM" id="SSF46785">
    <property type="entry name" value="Winged helix' DNA-binding domain"/>
    <property type="match status" value="1"/>
</dbReference>
<dbReference type="FunFam" id="4.10.1030.10:FF:000002">
    <property type="entry name" value="cullin homolog 1"/>
    <property type="match status" value="1"/>
</dbReference>
<keyword evidence="6" id="KW-1017">Isopeptide bond</keyword>
<dbReference type="KEGG" id="dpe:6590465"/>
<dbReference type="GO" id="GO:0046627">
    <property type="term" value="P:negative regulation of insulin receptor signaling pathway"/>
    <property type="evidence" value="ECO:0007669"/>
    <property type="project" value="EnsemblMetazoa"/>
</dbReference>
<evidence type="ECO:0000256" key="4">
    <source>
        <dbReference type="ARBA" id="ARBA00022481"/>
    </source>
</evidence>
<dbReference type="FunFam" id="1.10.10.10:FF:000014">
    <property type="entry name" value="Cullin 1"/>
    <property type="match status" value="1"/>
</dbReference>
<dbReference type="InterPro" id="IPR001373">
    <property type="entry name" value="Cullin_N"/>
</dbReference>
<dbReference type="Gene3D" id="1.20.1310.10">
    <property type="entry name" value="Cullin Repeats"/>
    <property type="match status" value="4"/>
</dbReference>
<keyword evidence="5" id="KW-0963">Cytoplasm</keyword>
<dbReference type="InterPro" id="IPR059120">
    <property type="entry name" value="Cullin-like_AB"/>
</dbReference>
<dbReference type="GO" id="GO:0031146">
    <property type="term" value="P:SCF-dependent proteasomal ubiquitin-dependent protein catabolic process"/>
    <property type="evidence" value="ECO:0007669"/>
    <property type="project" value="UniProtKB-ARBA"/>
</dbReference>
<dbReference type="FunFam" id="3.30.230.130:FF:000003">
    <property type="entry name" value="Cullin 2"/>
    <property type="match status" value="1"/>
</dbReference>
<dbReference type="eggNOG" id="KOG2166">
    <property type="taxonomic scope" value="Eukaryota"/>
</dbReference>
<feature type="coiled-coil region" evidence="12">
    <location>
        <begin position="244"/>
        <end position="271"/>
    </location>
</feature>
<dbReference type="GO" id="GO:1904801">
    <property type="term" value="P:positive regulation of neuron remodeling"/>
    <property type="evidence" value="ECO:0007669"/>
    <property type="project" value="EnsemblMetazoa"/>
</dbReference>
<dbReference type="GO" id="GO:1905088">
    <property type="term" value="P:positive regulation of synaptonemal complex assembly"/>
    <property type="evidence" value="ECO:0007669"/>
    <property type="project" value="EnsemblMetazoa"/>
</dbReference>
<evidence type="ECO:0000256" key="6">
    <source>
        <dbReference type="ARBA" id="ARBA00022499"/>
    </source>
</evidence>
<keyword evidence="8" id="KW-0832">Ubl conjugation</keyword>
<evidence type="ECO:0000256" key="10">
    <source>
        <dbReference type="PROSITE-ProRule" id="PRU00330"/>
    </source>
</evidence>
<feature type="domain" description="Cullin family profile" evidence="13">
    <location>
        <begin position="415"/>
        <end position="647"/>
    </location>
</feature>
<dbReference type="InterPro" id="IPR045093">
    <property type="entry name" value="Cullin"/>
</dbReference>
<gene>
    <name evidence="14" type="primary">Dper\GL11695</name>
    <name evidence="14" type="ORF">Dper_GL11695</name>
</gene>
<proteinExistence type="inferred from homology"/>
<dbReference type="Pfam" id="PF26557">
    <property type="entry name" value="Cullin_AB"/>
    <property type="match status" value="1"/>
</dbReference>
<dbReference type="Pfam" id="PF10557">
    <property type="entry name" value="Cullin_Nedd8"/>
    <property type="match status" value="1"/>
</dbReference>
<dbReference type="PROSITE" id="PS50069">
    <property type="entry name" value="CULLIN_2"/>
    <property type="match status" value="1"/>
</dbReference>
<dbReference type="AlphaFoldDB" id="B4GD46"/>
<dbReference type="GO" id="GO:0070936">
    <property type="term" value="P:protein K48-linked ubiquitination"/>
    <property type="evidence" value="ECO:0007669"/>
    <property type="project" value="UniProtKB-ARBA"/>
</dbReference>
<evidence type="ECO:0000256" key="2">
    <source>
        <dbReference type="ARBA" id="ARBA00004906"/>
    </source>
</evidence>
<dbReference type="FunFam" id="1.10.10.10:FF:000161">
    <property type="entry name" value="Cullin 1"/>
    <property type="match status" value="1"/>
</dbReference>
<dbReference type="GO" id="GO:0005634">
    <property type="term" value="C:nucleus"/>
    <property type="evidence" value="ECO:0007669"/>
    <property type="project" value="EnsemblMetazoa"/>
</dbReference>
<dbReference type="InterPro" id="IPR016157">
    <property type="entry name" value="Cullin_CS"/>
</dbReference>
<dbReference type="PROSITE" id="PS01256">
    <property type="entry name" value="CULLIN_1"/>
    <property type="match status" value="1"/>
</dbReference>
<dbReference type="GO" id="GO:0160072">
    <property type="term" value="F:ubiquitin ligase complex scaffold activity"/>
    <property type="evidence" value="ECO:0007669"/>
    <property type="project" value="EnsemblMetazoa"/>
</dbReference>
<organism evidence="15">
    <name type="scientific">Drosophila persimilis</name>
    <name type="common">Fruit fly</name>
    <dbReference type="NCBI Taxonomy" id="7234"/>
    <lineage>
        <taxon>Eukaryota</taxon>
        <taxon>Metazoa</taxon>
        <taxon>Ecdysozoa</taxon>
        <taxon>Arthropoda</taxon>
        <taxon>Hexapoda</taxon>
        <taxon>Insecta</taxon>
        <taxon>Pterygota</taxon>
        <taxon>Neoptera</taxon>
        <taxon>Endopterygota</taxon>
        <taxon>Diptera</taxon>
        <taxon>Brachycera</taxon>
        <taxon>Muscomorpha</taxon>
        <taxon>Ephydroidea</taxon>
        <taxon>Drosophilidae</taxon>
        <taxon>Drosophila</taxon>
        <taxon>Sophophora</taxon>
    </lineage>
</organism>
<dbReference type="InterPro" id="IPR036390">
    <property type="entry name" value="WH_DNA-bd_sf"/>
</dbReference>
<comment type="similarity">
    <text evidence="3 10 11">Belongs to the cullin family.</text>
</comment>
<evidence type="ECO:0000256" key="5">
    <source>
        <dbReference type="ARBA" id="ARBA00022490"/>
    </source>
</evidence>
<evidence type="ECO:0000313" key="15">
    <source>
        <dbReference type="Proteomes" id="UP000008744"/>
    </source>
</evidence>
<evidence type="ECO:0000256" key="11">
    <source>
        <dbReference type="RuleBase" id="RU003829"/>
    </source>
</evidence>
<keyword evidence="15" id="KW-1185">Reference proteome</keyword>
<dbReference type="GO" id="GO:0035331">
    <property type="term" value="P:negative regulation of hippo signaling"/>
    <property type="evidence" value="ECO:0007669"/>
    <property type="project" value="EnsemblMetazoa"/>
</dbReference>
<dbReference type="InterPro" id="IPR036388">
    <property type="entry name" value="WH-like_DNA-bd_sf"/>
</dbReference>
<dbReference type="SMART" id="SM00884">
    <property type="entry name" value="Cullin_Nedd8"/>
    <property type="match status" value="1"/>
</dbReference>
<dbReference type="GO" id="GO:0031625">
    <property type="term" value="F:ubiquitin protein ligase binding"/>
    <property type="evidence" value="ECO:0007669"/>
    <property type="project" value="InterPro"/>
</dbReference>
<dbReference type="GO" id="GO:0070979">
    <property type="term" value="P:protein K11-linked ubiquitination"/>
    <property type="evidence" value="ECO:0007669"/>
    <property type="project" value="EnsemblMetazoa"/>
</dbReference>
<dbReference type="Gene3D" id="1.10.10.10">
    <property type="entry name" value="Winged helix-like DNA-binding domain superfamily/Winged helix DNA-binding domain"/>
    <property type="match status" value="2"/>
</dbReference>
<dbReference type="GO" id="GO:0051898">
    <property type="term" value="P:negative regulation of phosphatidylinositol 3-kinase/protein kinase B signal transduction"/>
    <property type="evidence" value="ECO:0007669"/>
    <property type="project" value="EnsemblMetazoa"/>
</dbReference>
<dbReference type="Gene3D" id="4.10.1030.10">
    <property type="entry name" value="Ring Box Chain A, domain 5"/>
    <property type="match status" value="1"/>
</dbReference>